<protein>
    <submittedName>
        <fullName evidence="1">Uncharacterized protein</fullName>
    </submittedName>
</protein>
<reference evidence="1 2" key="1">
    <citation type="submission" date="2014-04" db="EMBL/GenBank/DDBJ databases">
        <authorList>
            <consortium name="DOE Joint Genome Institute"/>
            <person name="Kuo A."/>
            <person name="Kohler A."/>
            <person name="Nagy L.G."/>
            <person name="Floudas D."/>
            <person name="Copeland A."/>
            <person name="Barry K.W."/>
            <person name="Cichocki N."/>
            <person name="Veneault-Fourrey C."/>
            <person name="LaButti K."/>
            <person name="Lindquist E.A."/>
            <person name="Lipzen A."/>
            <person name="Lundell T."/>
            <person name="Morin E."/>
            <person name="Murat C."/>
            <person name="Sun H."/>
            <person name="Tunlid A."/>
            <person name="Henrissat B."/>
            <person name="Grigoriev I.V."/>
            <person name="Hibbett D.S."/>
            <person name="Martin F."/>
            <person name="Nordberg H.P."/>
            <person name="Cantor M.N."/>
            <person name="Hua S.X."/>
        </authorList>
    </citation>
    <scope>NUCLEOTIDE SEQUENCE [LARGE SCALE GENOMIC DNA]</scope>
    <source>
        <strain evidence="1 2">Foug A</strain>
    </source>
</reference>
<proteinExistence type="predicted"/>
<evidence type="ECO:0000313" key="2">
    <source>
        <dbReference type="Proteomes" id="UP000053989"/>
    </source>
</evidence>
<dbReference type="Proteomes" id="UP000053989">
    <property type="component" value="Unassembled WGS sequence"/>
</dbReference>
<accession>A0A0C3DJ53</accession>
<gene>
    <name evidence="1" type="ORF">SCLCIDRAFT_934945</name>
</gene>
<keyword evidence="2" id="KW-1185">Reference proteome</keyword>
<dbReference type="InParanoid" id="A0A0C3DJ53"/>
<evidence type="ECO:0000313" key="1">
    <source>
        <dbReference type="EMBL" id="KIM60710.1"/>
    </source>
</evidence>
<name>A0A0C3DJ53_9AGAM</name>
<dbReference type="AlphaFoldDB" id="A0A0C3DJ53"/>
<reference evidence="2" key="2">
    <citation type="submission" date="2015-01" db="EMBL/GenBank/DDBJ databases">
        <title>Evolutionary Origins and Diversification of the Mycorrhizal Mutualists.</title>
        <authorList>
            <consortium name="DOE Joint Genome Institute"/>
            <consortium name="Mycorrhizal Genomics Consortium"/>
            <person name="Kohler A."/>
            <person name="Kuo A."/>
            <person name="Nagy L.G."/>
            <person name="Floudas D."/>
            <person name="Copeland A."/>
            <person name="Barry K.W."/>
            <person name="Cichocki N."/>
            <person name="Veneault-Fourrey C."/>
            <person name="LaButti K."/>
            <person name="Lindquist E.A."/>
            <person name="Lipzen A."/>
            <person name="Lundell T."/>
            <person name="Morin E."/>
            <person name="Murat C."/>
            <person name="Riley R."/>
            <person name="Ohm R."/>
            <person name="Sun H."/>
            <person name="Tunlid A."/>
            <person name="Henrissat B."/>
            <person name="Grigoriev I.V."/>
            <person name="Hibbett D.S."/>
            <person name="Martin F."/>
        </authorList>
    </citation>
    <scope>NUCLEOTIDE SEQUENCE [LARGE SCALE GENOMIC DNA]</scope>
    <source>
        <strain evidence="2">Foug A</strain>
    </source>
</reference>
<dbReference type="HOGENOM" id="CLU_2513969_0_0_1"/>
<organism evidence="1 2">
    <name type="scientific">Scleroderma citrinum Foug A</name>
    <dbReference type="NCBI Taxonomy" id="1036808"/>
    <lineage>
        <taxon>Eukaryota</taxon>
        <taxon>Fungi</taxon>
        <taxon>Dikarya</taxon>
        <taxon>Basidiomycota</taxon>
        <taxon>Agaricomycotina</taxon>
        <taxon>Agaricomycetes</taxon>
        <taxon>Agaricomycetidae</taxon>
        <taxon>Boletales</taxon>
        <taxon>Sclerodermatineae</taxon>
        <taxon>Sclerodermataceae</taxon>
        <taxon>Scleroderma</taxon>
    </lineage>
</organism>
<dbReference type="EMBL" id="KN822059">
    <property type="protein sequence ID" value="KIM60710.1"/>
    <property type="molecule type" value="Genomic_DNA"/>
</dbReference>
<sequence length="85" mass="9572">MGTSTLVYQRCYGPAFICDVYLDCVPDIFQLNVTLNRSVVSALILTALVSCYEALHYLVKIYRGVLIRLSRNLAVQRDCPDILNS</sequence>